<reference evidence="10 11" key="1">
    <citation type="submission" date="2013-11" db="EMBL/GenBank/DDBJ databases">
        <title>Opisthorchis viverrini - life in the bile duct.</title>
        <authorList>
            <person name="Young N.D."/>
            <person name="Nagarajan N."/>
            <person name="Lin S.J."/>
            <person name="Korhonen P.K."/>
            <person name="Jex A.R."/>
            <person name="Hall R.S."/>
            <person name="Safavi-Hemami H."/>
            <person name="Kaewkong W."/>
            <person name="Bertrand D."/>
            <person name="Gao S."/>
            <person name="Seet Q."/>
            <person name="Wongkham S."/>
            <person name="Teh B.T."/>
            <person name="Wongkham C."/>
            <person name="Intapan P.M."/>
            <person name="Maleewong W."/>
            <person name="Yang X."/>
            <person name="Hu M."/>
            <person name="Wang Z."/>
            <person name="Hofmann A."/>
            <person name="Sternberg P.W."/>
            <person name="Tan P."/>
            <person name="Wang J."/>
            <person name="Gasser R.B."/>
        </authorList>
    </citation>
    <scope>NUCLEOTIDE SEQUENCE [LARGE SCALE GENOMIC DNA]</scope>
</reference>
<dbReference type="CTD" id="20326739"/>
<evidence type="ECO:0000256" key="4">
    <source>
        <dbReference type="ARBA" id="ARBA00023123"/>
    </source>
</evidence>
<keyword evidence="1 6" id="KW-0547">Nucleotide-binding</keyword>
<dbReference type="GeneID" id="20326739"/>
<comment type="caution">
    <text evidence="6">Lacks conserved residue(s) required for the propagation of feature annotation.</text>
</comment>
<evidence type="ECO:0000256" key="7">
    <source>
        <dbReference type="SAM" id="Coils"/>
    </source>
</evidence>
<dbReference type="Proteomes" id="UP000054324">
    <property type="component" value="Unassembled WGS sequence"/>
</dbReference>
<dbReference type="SMART" id="SM00242">
    <property type="entry name" value="MYSc"/>
    <property type="match status" value="1"/>
</dbReference>
<keyword evidence="2 6" id="KW-0067">ATP-binding</keyword>
<comment type="similarity">
    <text evidence="6">Belongs to the TRAFAC class myosin-kinesin ATPase superfamily. Myosin family.</text>
</comment>
<keyword evidence="4 6" id="KW-0518">Myosin</keyword>
<dbReference type="EMBL" id="KL596623">
    <property type="protein sequence ID" value="KER33648.1"/>
    <property type="molecule type" value="Genomic_DNA"/>
</dbReference>
<feature type="binding site" evidence="6">
    <location>
        <begin position="136"/>
        <end position="143"/>
    </location>
    <ligand>
        <name>ATP</name>
        <dbReference type="ChEBI" id="CHEBI:30616"/>
    </ligand>
</feature>
<feature type="region of interest" description="Disordered" evidence="8">
    <location>
        <begin position="1602"/>
        <end position="1630"/>
    </location>
</feature>
<keyword evidence="6" id="KW-0009">Actin-binding</keyword>
<evidence type="ECO:0000256" key="2">
    <source>
        <dbReference type="ARBA" id="ARBA00022840"/>
    </source>
</evidence>
<dbReference type="Gene3D" id="1.20.58.530">
    <property type="match status" value="1"/>
</dbReference>
<dbReference type="GO" id="GO:0003774">
    <property type="term" value="F:cytoskeletal motor activity"/>
    <property type="evidence" value="ECO:0007669"/>
    <property type="project" value="UniProtKB-UniRule"/>
</dbReference>
<evidence type="ECO:0000256" key="6">
    <source>
        <dbReference type="PROSITE-ProRule" id="PRU00782"/>
    </source>
</evidence>
<keyword evidence="3 7" id="KW-0175">Coiled coil</keyword>
<evidence type="ECO:0000313" key="11">
    <source>
        <dbReference type="Proteomes" id="UP000054324"/>
    </source>
</evidence>
<dbReference type="SUPFAM" id="SSF52540">
    <property type="entry name" value="P-loop containing nucleoside triphosphate hydrolases"/>
    <property type="match status" value="1"/>
</dbReference>
<dbReference type="STRING" id="6198.A0A075A1S6"/>
<feature type="coiled-coil region" evidence="7">
    <location>
        <begin position="1030"/>
        <end position="1282"/>
    </location>
</feature>
<keyword evidence="5 6" id="KW-0505">Motor protein</keyword>
<dbReference type="RefSeq" id="XP_009162659.1">
    <property type="nucleotide sequence ID" value="XM_009164395.1"/>
</dbReference>
<dbReference type="PANTHER" id="PTHR45615">
    <property type="entry name" value="MYOSIN HEAVY CHAIN, NON-MUSCLE"/>
    <property type="match status" value="1"/>
</dbReference>
<dbReference type="InterPro" id="IPR001609">
    <property type="entry name" value="Myosin_head_motor_dom-like"/>
</dbReference>
<feature type="coiled-coil region" evidence="7">
    <location>
        <begin position="1311"/>
        <end position="1372"/>
    </location>
</feature>
<dbReference type="Gene3D" id="6.20.240.20">
    <property type="match status" value="1"/>
</dbReference>
<dbReference type="KEGG" id="ovi:T265_12571"/>
<dbReference type="GO" id="GO:0051015">
    <property type="term" value="F:actin filament binding"/>
    <property type="evidence" value="ECO:0007669"/>
    <property type="project" value="TreeGrafter"/>
</dbReference>
<feature type="coiled-coil region" evidence="7">
    <location>
        <begin position="947"/>
        <end position="998"/>
    </location>
</feature>
<feature type="domain" description="Myosin motor" evidence="9">
    <location>
        <begin position="7"/>
        <end position="846"/>
    </location>
</feature>
<dbReference type="GO" id="GO:0031032">
    <property type="term" value="P:actomyosin structure organization"/>
    <property type="evidence" value="ECO:0007669"/>
    <property type="project" value="TreeGrafter"/>
</dbReference>
<dbReference type="Gene3D" id="3.40.850.10">
    <property type="entry name" value="Kinesin motor domain"/>
    <property type="match status" value="1"/>
</dbReference>
<evidence type="ECO:0000259" key="9">
    <source>
        <dbReference type="PROSITE" id="PS51456"/>
    </source>
</evidence>
<dbReference type="GO" id="GO:0032982">
    <property type="term" value="C:myosin filament"/>
    <property type="evidence" value="ECO:0007669"/>
    <property type="project" value="TreeGrafter"/>
</dbReference>
<dbReference type="PROSITE" id="PS51456">
    <property type="entry name" value="MYOSIN_MOTOR"/>
    <property type="match status" value="1"/>
</dbReference>
<proteinExistence type="inferred from homology"/>
<protein>
    <recommendedName>
        <fullName evidence="9">Myosin motor domain-containing protein</fullName>
    </recommendedName>
</protein>
<name>A0A075A1S6_OPIVI</name>
<organism evidence="10 11">
    <name type="scientific">Opisthorchis viverrini</name>
    <name type="common">Southeast Asian liver fluke</name>
    <dbReference type="NCBI Taxonomy" id="6198"/>
    <lineage>
        <taxon>Eukaryota</taxon>
        <taxon>Metazoa</taxon>
        <taxon>Spiralia</taxon>
        <taxon>Lophotrochozoa</taxon>
        <taxon>Platyhelminthes</taxon>
        <taxon>Trematoda</taxon>
        <taxon>Digenea</taxon>
        <taxon>Opisthorchiida</taxon>
        <taxon>Opisthorchiata</taxon>
        <taxon>Opisthorchiidae</taxon>
        <taxon>Opisthorchis</taxon>
    </lineage>
</organism>
<dbReference type="InterPro" id="IPR036961">
    <property type="entry name" value="Kinesin_motor_dom_sf"/>
</dbReference>
<dbReference type="Gene3D" id="1.20.120.720">
    <property type="entry name" value="Myosin VI head, motor domain, U50 subdomain"/>
    <property type="match status" value="1"/>
</dbReference>
<dbReference type="PANTHER" id="PTHR45615:SF36">
    <property type="entry name" value="MYOSIN HEAVY CHAIN-LIKE, ISOFORM B-RELATED"/>
    <property type="match status" value="1"/>
</dbReference>
<dbReference type="GO" id="GO:0005524">
    <property type="term" value="F:ATP binding"/>
    <property type="evidence" value="ECO:0007669"/>
    <property type="project" value="UniProtKB-UniRule"/>
</dbReference>
<gene>
    <name evidence="10" type="ORF">T265_12571</name>
</gene>
<evidence type="ECO:0000256" key="5">
    <source>
        <dbReference type="ARBA" id="ARBA00023175"/>
    </source>
</evidence>
<dbReference type="OrthoDB" id="2914378at2759"/>
<feature type="region of interest" description="Disordered" evidence="8">
    <location>
        <begin position="912"/>
        <end position="933"/>
    </location>
</feature>
<dbReference type="Pfam" id="PF00063">
    <property type="entry name" value="Myosin_head"/>
    <property type="match status" value="2"/>
</dbReference>
<keyword evidence="11" id="KW-1185">Reference proteome</keyword>
<dbReference type="InterPro" id="IPR027417">
    <property type="entry name" value="P-loop_NTPase"/>
</dbReference>
<evidence type="ECO:0000256" key="3">
    <source>
        <dbReference type="ARBA" id="ARBA00023054"/>
    </source>
</evidence>
<evidence type="ECO:0000256" key="1">
    <source>
        <dbReference type="ARBA" id="ARBA00022741"/>
    </source>
</evidence>
<dbReference type="GO" id="GO:0005737">
    <property type="term" value="C:cytoplasm"/>
    <property type="evidence" value="ECO:0007669"/>
    <property type="project" value="TreeGrafter"/>
</dbReference>
<feature type="coiled-coil region" evidence="7">
    <location>
        <begin position="1398"/>
        <end position="1435"/>
    </location>
</feature>
<sequence length="1805" mass="201586">SNPATFDHIEDVADLRYLNECSLTHTLIQRFGSGQVCTYASGSYLLTINPMTRLNIYSEAVMDLFSGCQNRRDMPPHIFSIAQLALARLNRSAAIAATHSHAASKGAVNGYSAQTGTSTCSGFPESVFRQAICFSGRSGSGKSRASLDLMSYLLNQSNRVMAANFQTDGQIPLNFTRPRITAERLRALFSLLDAFTSSRILLNTNASRTIRLFSVEFTDIKSTANNASSGDSRLVISGLTTRLLLFDRTRVTERPEGEPNFHIFYYFLAGLDSTSRRELFLTDLDEPNLFMTKLHRTEDKEAAQHQWSQLCTDAQLLDFDLEKEWLTGGISRLLAVIYHLGCAGCVDNKQSCNSVCANDPECPPHIPGFLNLESAHRAAYLLGCPLDYLTTAVFGIPEQAGRTAMDSLRAFIQGLYQTTVDILLMLINRCLSSESSASHNRTTSTRVCAQLVICDPPGLQAPSPNPRCGPLTSPALGSYADLLINYANERLAALSHQTGVELCKSMMRADGLTVPDDAEAEDKPMDIVGTLDGSPAADSPSSRGIFWLIEDAAPTDNVKGLLEKLEELYQKERNLTKNRDLRSIRRCRRSGSFILNHSLSTFPVEYGVDTRWLTNCYLCPAVLNAYQLLRRHGPSSIVRLASLLQFQRDYLGDAKPTWTEHVSVFVDAKQQLDFLTKLLHACATKNVSPNPHLPDSGFNDGGSPSGLHWIHCLLPVINAGLCQLSSEGDGPLSSGRISYDTTSKPSLLPSPARICVNLIRAQLRGLNLTSLLREVRKIYPDRLSLGKFGRRYASLVTELASTQLSAEQFAKAILSALHYAPHFYAVGKQQIFLQSFILPQLELRKRLQTSAKSKTVETTGANLKQSGASCPAPQAFKDVSQDREELTTNVMSNRQDADSKIVLVSSPQVTAPSNFKETTETGLPSPKQRQNMNVNGSFDAQHYIEMASKVEQTNQALMESYAEIERLNNRLFEAHSEVDKLHGQCHDAENRALEAKQRADAAIFEVGRTQQPPLVIDSQYLRGTGDSQSVAALENEVNSLRSQLAQSKAKQKELETALLDARTQLDATNCTDSPTLITELNELRKSRQDLINQVATLQSELEEAKEDIACTKREHSRLEQDLERVQAESYRIMEERDSEFESLRKLNQAKTEELERQLDSMLNEASKATQERMRLQHDLEAARDKRKLRAELQRYEDLLSEKQAVLEQLLQQPSADPRTTKQLRDRVDELEELNEKLTRQNRALQVQLDELQNQLSGLQTSKEKLENEIFSLNREVIDLAGQVEEQKEITKEAQRQHHAAVTARQVDATTLREQTREINELLAERDQLRTEVHELQSKLSPADAELNSRVTVDRLEAKIRELEQRLEAEVVGKSRLQTALDRSREAVEKITFERDRLLESEKAEKEQNRKILRQLRQAQQAHDETARRVQLAQRRADDALSQADLAIKQADSSRTQLDAMAKRTQELEAWINRKQLCDSDDESFPSFFISDLFLGMQLSAGGPTQRHPAYICEPLISHLVNASFSRLTATLIIHSQYSHHLHSTVLACGCKGSSPIFYSLVQCKRGPLVRSRSLVFERARHLHPHSNQIQKLIFRRIPRTVAKKAQPSAQPEPYDPVEAQHTSNSSISSVNVAVTLRPRSASRDARSVNSGSTLTDITSKLDTLTANSDDTVIEEYSPTNCPTIESTDSEASNYLSKIDLSHNTIQPADKDDPDKEVTTQPPALGTFVRSSVRLHRENPPNITAVIPEPRSPADSRVISDRAPVVMVYESTVNIPTHLPRENSQMTPVVPCRRSSREHFAPLSSS</sequence>
<evidence type="ECO:0000313" key="10">
    <source>
        <dbReference type="EMBL" id="KER33648.1"/>
    </source>
</evidence>
<evidence type="ECO:0000256" key="8">
    <source>
        <dbReference type="SAM" id="MobiDB-lite"/>
    </source>
</evidence>
<feature type="non-terminal residue" evidence="10">
    <location>
        <position position="1"/>
    </location>
</feature>
<accession>A0A075A1S6</accession>
<dbReference type="GO" id="GO:0016460">
    <property type="term" value="C:myosin II complex"/>
    <property type="evidence" value="ECO:0007669"/>
    <property type="project" value="TreeGrafter"/>
</dbReference>